<evidence type="ECO:0000313" key="3">
    <source>
        <dbReference type="Proteomes" id="UP000609064"/>
    </source>
</evidence>
<accession>A0A916Z7Q1</accession>
<evidence type="ECO:0000259" key="1">
    <source>
        <dbReference type="Pfam" id="PF19573"/>
    </source>
</evidence>
<reference evidence="2" key="2">
    <citation type="submission" date="2020-09" db="EMBL/GenBank/DDBJ databases">
        <authorList>
            <person name="Sun Q."/>
            <person name="Zhou Y."/>
        </authorList>
    </citation>
    <scope>NUCLEOTIDE SEQUENCE</scope>
    <source>
        <strain evidence="2">CGMCC 1.15958</strain>
    </source>
</reference>
<organism evidence="2 3">
    <name type="scientific">Emticicia aquatilis</name>
    <dbReference type="NCBI Taxonomy" id="1537369"/>
    <lineage>
        <taxon>Bacteria</taxon>
        <taxon>Pseudomonadati</taxon>
        <taxon>Bacteroidota</taxon>
        <taxon>Cytophagia</taxon>
        <taxon>Cytophagales</taxon>
        <taxon>Leadbetterellaceae</taxon>
        <taxon>Emticicia</taxon>
    </lineage>
</organism>
<sequence>MIIYNSVVRKTFCLIYLLPISIFAQLWEVGTGVGVNQYKGDVMPTFKPLILRPAASAFVRINYSRAVSFKAQGMYGGVVGKDKFMKSDPYHQAREYSFNATLIEGSGQIEYNFLNFRTSASRIVANWTPYVFGGYGATLIGSKALLKTDKDPSVFTPYNTNKTEQVMILGIGFKKQWRGQWNWGVEFGARHTTTDFLDNLGYSNGKFEVLLPPGVVPSDPKFQYLLKYQIPGTKAKDMYYYTNFSISYVFYKVHCPTRR</sequence>
<name>A0A916Z7Q1_9BACT</name>
<comment type="caution">
    <text evidence="2">The sequence shown here is derived from an EMBL/GenBank/DDBJ whole genome shotgun (WGS) entry which is preliminary data.</text>
</comment>
<dbReference type="AlphaFoldDB" id="A0A916Z7Q1"/>
<gene>
    <name evidence="2" type="ORF">GCM10011514_49090</name>
</gene>
<feature type="domain" description="DUF6089" evidence="1">
    <location>
        <begin position="14"/>
        <end position="210"/>
    </location>
</feature>
<protein>
    <recommendedName>
        <fullName evidence="1">DUF6089 domain-containing protein</fullName>
    </recommendedName>
</protein>
<dbReference type="RefSeq" id="WP_188770486.1">
    <property type="nucleotide sequence ID" value="NZ_BMKK01000014.1"/>
</dbReference>
<evidence type="ECO:0000313" key="2">
    <source>
        <dbReference type="EMBL" id="GGD79214.1"/>
    </source>
</evidence>
<proteinExistence type="predicted"/>
<dbReference type="Proteomes" id="UP000609064">
    <property type="component" value="Unassembled WGS sequence"/>
</dbReference>
<reference evidence="2" key="1">
    <citation type="journal article" date="2014" name="Int. J. Syst. Evol. Microbiol.">
        <title>Complete genome sequence of Corynebacterium casei LMG S-19264T (=DSM 44701T), isolated from a smear-ripened cheese.</title>
        <authorList>
            <consortium name="US DOE Joint Genome Institute (JGI-PGF)"/>
            <person name="Walter F."/>
            <person name="Albersmeier A."/>
            <person name="Kalinowski J."/>
            <person name="Ruckert C."/>
        </authorList>
    </citation>
    <scope>NUCLEOTIDE SEQUENCE</scope>
    <source>
        <strain evidence="2">CGMCC 1.15958</strain>
    </source>
</reference>
<dbReference type="InterPro" id="IPR045743">
    <property type="entry name" value="DUF6089"/>
</dbReference>
<dbReference type="EMBL" id="BMKK01000014">
    <property type="protein sequence ID" value="GGD79214.1"/>
    <property type="molecule type" value="Genomic_DNA"/>
</dbReference>
<dbReference type="Pfam" id="PF19573">
    <property type="entry name" value="DUF6089"/>
    <property type="match status" value="1"/>
</dbReference>
<keyword evidence="3" id="KW-1185">Reference proteome</keyword>